<dbReference type="RefSeq" id="WP_171472752.1">
    <property type="nucleotide sequence ID" value="NZ_CP053452.2"/>
</dbReference>
<dbReference type="InterPro" id="IPR006311">
    <property type="entry name" value="TAT_signal"/>
</dbReference>
<gene>
    <name evidence="2" type="ORF">FTUN_4946</name>
</gene>
<dbReference type="KEGG" id="ftj:FTUN_4946"/>
<accession>A0A6M5YWR7</accession>
<feature type="signal peptide" evidence="1">
    <location>
        <begin position="1"/>
        <end position="30"/>
    </location>
</feature>
<protein>
    <recommendedName>
        <fullName evidence="4">Tat pathway signal sequence domain protein</fullName>
    </recommendedName>
</protein>
<keyword evidence="1" id="KW-0732">Signal</keyword>
<sequence length="197" mass="21030">MSQVSRRRALGCVPAAVCTALSSSTNSAHAADKEAGNIILLGPFRIDGWFLKARETSPLGGPLQPLSTPKSEDVVKVLSGCQLYLLDRRIGADPKKARFADSDSVEVLMGGTISGEWKDGKKTFTLSVATAEAIAGGTSYKEGVLPTRGWGLNISIHLWGTDGQDTVQAIYHFSSDKPRLRYDITGTILTEPGPKPT</sequence>
<dbReference type="Proteomes" id="UP000503447">
    <property type="component" value="Chromosome"/>
</dbReference>
<reference evidence="3" key="1">
    <citation type="submission" date="2020-05" db="EMBL/GenBank/DDBJ databases">
        <title>Frigoriglobus tundricola gen. nov., sp. nov., a psychrotolerant cellulolytic planctomycete of the family Gemmataceae with two divergent copies of 16S rRNA gene.</title>
        <authorList>
            <person name="Kulichevskaya I.S."/>
            <person name="Ivanova A.A."/>
            <person name="Naumoff D.G."/>
            <person name="Beletsky A.V."/>
            <person name="Rijpstra W.I.C."/>
            <person name="Sinninghe Damste J.S."/>
            <person name="Mardanov A.V."/>
            <person name="Ravin N.V."/>
            <person name="Dedysh S.N."/>
        </authorList>
    </citation>
    <scope>NUCLEOTIDE SEQUENCE [LARGE SCALE GENOMIC DNA]</scope>
    <source>
        <strain evidence="3">PL17</strain>
    </source>
</reference>
<evidence type="ECO:0000313" key="3">
    <source>
        <dbReference type="Proteomes" id="UP000503447"/>
    </source>
</evidence>
<dbReference type="AlphaFoldDB" id="A0A6M5YWR7"/>
<evidence type="ECO:0000313" key="2">
    <source>
        <dbReference type="EMBL" id="QJW97372.1"/>
    </source>
</evidence>
<dbReference type="PROSITE" id="PS51318">
    <property type="entry name" value="TAT"/>
    <property type="match status" value="1"/>
</dbReference>
<organism evidence="2 3">
    <name type="scientific">Frigoriglobus tundricola</name>
    <dbReference type="NCBI Taxonomy" id="2774151"/>
    <lineage>
        <taxon>Bacteria</taxon>
        <taxon>Pseudomonadati</taxon>
        <taxon>Planctomycetota</taxon>
        <taxon>Planctomycetia</taxon>
        <taxon>Gemmatales</taxon>
        <taxon>Gemmataceae</taxon>
        <taxon>Frigoriglobus</taxon>
    </lineage>
</organism>
<dbReference type="EMBL" id="CP053452">
    <property type="protein sequence ID" value="QJW97372.1"/>
    <property type="molecule type" value="Genomic_DNA"/>
</dbReference>
<keyword evidence="3" id="KW-1185">Reference proteome</keyword>
<evidence type="ECO:0008006" key="4">
    <source>
        <dbReference type="Google" id="ProtNLM"/>
    </source>
</evidence>
<name>A0A6M5YWR7_9BACT</name>
<feature type="chain" id="PRO_5026776169" description="Tat pathway signal sequence domain protein" evidence="1">
    <location>
        <begin position="31"/>
        <end position="197"/>
    </location>
</feature>
<evidence type="ECO:0000256" key="1">
    <source>
        <dbReference type="SAM" id="SignalP"/>
    </source>
</evidence>
<proteinExistence type="predicted"/>